<evidence type="ECO:0000313" key="3">
    <source>
        <dbReference type="Proteomes" id="UP000006546"/>
    </source>
</evidence>
<dbReference type="EMBL" id="CP002696">
    <property type="protein sequence ID" value="AEE16481.1"/>
    <property type="molecule type" value="Genomic_DNA"/>
</dbReference>
<dbReference type="SMART" id="SM00471">
    <property type="entry name" value="HDc"/>
    <property type="match status" value="1"/>
</dbReference>
<evidence type="ECO:0000313" key="2">
    <source>
        <dbReference type="EMBL" id="AEE16481.1"/>
    </source>
</evidence>
<dbReference type="STRING" id="906968.Trebr_1049"/>
<dbReference type="Gene3D" id="1.10.3210.10">
    <property type="entry name" value="Hypothetical protein af1432"/>
    <property type="match status" value="1"/>
</dbReference>
<accession>F4LK01</accession>
<dbReference type="InterPro" id="IPR037522">
    <property type="entry name" value="HD_GYP_dom"/>
</dbReference>
<dbReference type="Proteomes" id="UP000006546">
    <property type="component" value="Chromosome"/>
</dbReference>
<feature type="domain" description="HD-GYP" evidence="1">
    <location>
        <begin position="7"/>
        <end position="202"/>
    </location>
</feature>
<dbReference type="PROSITE" id="PS51832">
    <property type="entry name" value="HD_GYP"/>
    <property type="match status" value="1"/>
</dbReference>
<dbReference type="CDD" id="cd00077">
    <property type="entry name" value="HDc"/>
    <property type="match status" value="1"/>
</dbReference>
<dbReference type="eggNOG" id="COG3437">
    <property type="taxonomic scope" value="Bacteria"/>
</dbReference>
<dbReference type="RefSeq" id="WP_013758190.1">
    <property type="nucleotide sequence ID" value="NC_015500.1"/>
</dbReference>
<dbReference type="SUPFAM" id="SSF109604">
    <property type="entry name" value="HD-domain/PDEase-like"/>
    <property type="match status" value="1"/>
</dbReference>
<organism evidence="2 3">
    <name type="scientific">Treponema brennaborense (strain DSM 12168 / CIP 105900 / DD5/3)</name>
    <dbReference type="NCBI Taxonomy" id="906968"/>
    <lineage>
        <taxon>Bacteria</taxon>
        <taxon>Pseudomonadati</taxon>
        <taxon>Spirochaetota</taxon>
        <taxon>Spirochaetia</taxon>
        <taxon>Spirochaetales</taxon>
        <taxon>Treponemataceae</taxon>
        <taxon>Treponema</taxon>
    </lineage>
</organism>
<gene>
    <name evidence="2" type="ordered locus">Trebr_1049</name>
</gene>
<sequence>MKCSCEKNYEYHEIVDCITSALDARDPYTGHHSRRVSDMACLLCGYLGMGEEETQEIHIAGHLHDIGKIGIPDSVLLKSGRLDEKEWELMKRHPRIGAEILAKSAHFVKISDIILHHHERFDGTGYPFGTSGTEIPVGSRIVAVCDSIDAMASARAYRAAMPLEVCYGEIEKNIGKMYDPEIAEEMLRHWDVVSDIYGSDKN</sequence>
<dbReference type="OrthoDB" id="9781505at2"/>
<dbReference type="KEGG" id="tbe:Trebr_1049"/>
<dbReference type="AlphaFoldDB" id="F4LK01"/>
<proteinExistence type="predicted"/>
<reference evidence="3" key="1">
    <citation type="submission" date="2011-04" db="EMBL/GenBank/DDBJ databases">
        <title>The complete genome of Treponema brennaborense DSM 12168.</title>
        <authorList>
            <person name="Lucas S."/>
            <person name="Han J."/>
            <person name="Lapidus A."/>
            <person name="Bruce D."/>
            <person name="Goodwin L."/>
            <person name="Pitluck S."/>
            <person name="Peters L."/>
            <person name="Kyrpides N."/>
            <person name="Mavromatis K."/>
            <person name="Ivanova N."/>
            <person name="Mikhailova N."/>
            <person name="Pagani I."/>
            <person name="Teshima H."/>
            <person name="Detter J.C."/>
            <person name="Tapia R."/>
            <person name="Han C."/>
            <person name="Land M."/>
            <person name="Hauser L."/>
            <person name="Markowitz V."/>
            <person name="Cheng J.-F."/>
            <person name="Hugenholtz P."/>
            <person name="Woyke T."/>
            <person name="Wu D."/>
            <person name="Gronow S."/>
            <person name="Wellnitz S."/>
            <person name="Brambilla E."/>
            <person name="Klenk H.-P."/>
            <person name="Eisen J.A."/>
        </authorList>
    </citation>
    <scope>NUCLEOTIDE SEQUENCE [LARGE SCALE GENOMIC DNA]</scope>
    <source>
        <strain evidence="3">DSM 12168 / CIP 105900 / DD5/3</strain>
    </source>
</reference>
<dbReference type="PANTHER" id="PTHR45228">
    <property type="entry name" value="CYCLIC DI-GMP PHOSPHODIESTERASE TM_0186-RELATED"/>
    <property type="match status" value="1"/>
</dbReference>
<dbReference type="InterPro" id="IPR003607">
    <property type="entry name" value="HD/PDEase_dom"/>
</dbReference>
<dbReference type="Pfam" id="PF13487">
    <property type="entry name" value="HD_5"/>
    <property type="match status" value="1"/>
</dbReference>
<name>F4LK01_TREBD</name>
<keyword evidence="3" id="KW-1185">Reference proteome</keyword>
<evidence type="ECO:0000259" key="1">
    <source>
        <dbReference type="PROSITE" id="PS51832"/>
    </source>
</evidence>
<dbReference type="HOGENOM" id="CLU_000445_92_3_12"/>
<protein>
    <submittedName>
        <fullName evidence="2">Metal dependent phosphohydrolase</fullName>
    </submittedName>
</protein>
<dbReference type="InterPro" id="IPR052020">
    <property type="entry name" value="Cyclic_di-GMP/3'3'-cGAMP_PDE"/>
</dbReference>